<dbReference type="PANTHER" id="PTHR11730:SF58">
    <property type="entry name" value="AMMONIUM TRANSPORTER"/>
    <property type="match status" value="1"/>
</dbReference>
<feature type="domain" description="Ammonium transporter AmtB-like" evidence="11">
    <location>
        <begin position="48"/>
        <end position="433"/>
    </location>
</feature>
<evidence type="ECO:0000256" key="5">
    <source>
        <dbReference type="ARBA" id="ARBA00022989"/>
    </source>
</evidence>
<dbReference type="AlphaFoldDB" id="A0A8X6NEI1"/>
<feature type="transmembrane region" description="Helical" evidence="9">
    <location>
        <begin position="214"/>
        <end position="234"/>
    </location>
</feature>
<comment type="caution">
    <text evidence="13">The sequence shown here is derived from an EMBL/GenBank/DDBJ whole genome shotgun (WGS) entry which is preliminary data.</text>
</comment>
<dbReference type="GO" id="GO:0097272">
    <property type="term" value="P:ammonium homeostasis"/>
    <property type="evidence" value="ECO:0007669"/>
    <property type="project" value="TreeGrafter"/>
</dbReference>
<dbReference type="InterPro" id="IPR009581">
    <property type="entry name" value="FAM20_C"/>
</dbReference>
<feature type="transmembrane region" description="Helical" evidence="9">
    <location>
        <begin position="121"/>
        <end position="138"/>
    </location>
</feature>
<dbReference type="Pfam" id="PF00909">
    <property type="entry name" value="Ammonium_transp"/>
    <property type="match status" value="1"/>
</dbReference>
<feature type="chain" id="PRO_5036505593" evidence="10">
    <location>
        <begin position="16"/>
        <end position="995"/>
    </location>
</feature>
<feature type="region of interest" description="Disordered" evidence="8">
    <location>
        <begin position="652"/>
        <end position="672"/>
    </location>
</feature>
<dbReference type="FunFam" id="1.10.3430.10:FF:000008">
    <property type="entry name" value="Ammonium transporter"/>
    <property type="match status" value="1"/>
</dbReference>
<keyword evidence="14" id="KW-1185">Reference proteome</keyword>
<evidence type="ECO:0000256" key="8">
    <source>
        <dbReference type="SAM" id="MobiDB-lite"/>
    </source>
</evidence>
<name>A0A8X6NEI1_NEPPI</name>
<accession>A0A8X6NEI1</accession>
<evidence type="ECO:0000256" key="1">
    <source>
        <dbReference type="ARBA" id="ARBA00004141"/>
    </source>
</evidence>
<keyword evidence="10" id="KW-0732">Signal</keyword>
<evidence type="ECO:0000313" key="14">
    <source>
        <dbReference type="Proteomes" id="UP000887013"/>
    </source>
</evidence>
<dbReference type="PANTHER" id="PTHR11730">
    <property type="entry name" value="AMMONIUM TRANSPORTER"/>
    <property type="match status" value="1"/>
</dbReference>
<comment type="subcellular location">
    <subcellularLocation>
        <location evidence="1">Membrane</location>
        <topology evidence="1">Multi-pass membrane protein</topology>
    </subcellularLocation>
</comment>
<evidence type="ECO:0000259" key="11">
    <source>
        <dbReference type="Pfam" id="PF00909"/>
    </source>
</evidence>
<evidence type="ECO:0000256" key="10">
    <source>
        <dbReference type="SAM" id="SignalP"/>
    </source>
</evidence>
<proteinExistence type="inferred from homology"/>
<dbReference type="SUPFAM" id="SSF111352">
    <property type="entry name" value="Ammonium transporter"/>
    <property type="match status" value="1"/>
</dbReference>
<gene>
    <name evidence="13" type="primary">amt-3</name>
    <name evidence="13" type="ORF">NPIL_9061</name>
</gene>
<dbReference type="Proteomes" id="UP000887013">
    <property type="component" value="Unassembled WGS sequence"/>
</dbReference>
<dbReference type="GO" id="GO:0005886">
    <property type="term" value="C:plasma membrane"/>
    <property type="evidence" value="ECO:0007669"/>
    <property type="project" value="TreeGrafter"/>
</dbReference>
<dbReference type="NCBIfam" id="TIGR00836">
    <property type="entry name" value="amt"/>
    <property type="match status" value="1"/>
</dbReference>
<dbReference type="InterPro" id="IPR029020">
    <property type="entry name" value="Ammonium/urea_transptr"/>
</dbReference>
<dbReference type="EMBL" id="BMAW01008637">
    <property type="protein sequence ID" value="GFT09470.1"/>
    <property type="molecule type" value="Genomic_DNA"/>
</dbReference>
<feature type="transmembrane region" description="Helical" evidence="9">
    <location>
        <begin position="343"/>
        <end position="361"/>
    </location>
</feature>
<dbReference type="GO" id="GO:0008519">
    <property type="term" value="F:ammonium channel activity"/>
    <property type="evidence" value="ECO:0007669"/>
    <property type="project" value="InterPro"/>
</dbReference>
<keyword evidence="5 9" id="KW-1133">Transmembrane helix</keyword>
<sequence>MFSSNLSAFFSEASAVYCFTLVLCLTREDKLCPENHENNAYLSKISPKGFGLLESGYVNRKNEVNIMVKNAVDVIFGGLGYWMFGYAFSFGEEPGSNFFIGIGGFFLDAQEKDMGMVFSTYIFQLSFATTATTIVSGAMAERCNFVAYCLFSFFNTVIFSLPAGWVWTKRGFLSSLNVVDIAGCSAVHLVGGTSALVAAIMLKPRLGRYDNEENSVLSLGSPTNALVGMFMLWWGWLGFNCGSTFGVSGHKWKYAARSAIVTINSSVGGGITALVFSYLTHRKKFIVTYLINGILASLVAITGGCALYHPWEALIVGAIGSLLANCAVPLLDKLHVDDPVGAIAVHGAGSVWGMLAVGLFVERDTLMELSHGLTGLFRGGGWKLLGIQLLAVLVVSAWSMITTFMLLFIINKFVPIRMTPEEEKAGADLVEHNIRFEFDPTKSHYPKLDLATINTIKLYMESTQHFQNQQNRNSKPPEKLNSATQTETSSPVRQTAQLDSASNAATALPKEVVVVRTERDVLTAWMSDDEKNMIANSGTKLVLSFVFKPCLISRLHDIAQQFGYKIDSVKITARVLYYSKYPPDDSEELNNLETFVKRTISGKLHISLPKNSGLKKTKIENETHDDSNHAGEVELTDREYEELLNNNQILPKKLSKSPFGKPSPSPSSGSLLKQRFLEECLKPKKVRDPDDTREEFRDLVKILQEKETISRLREIIHRRTRITLQEIHSIEIETNLTLMDHFHLGISDLDLYGENDPIVDELLEQMAQMPIVHVEEKEGGTQLKLLITFQDGSQAMFKPMRFDRDKETEPNHFYFVDYERHNSEIATFHLDRILGFRRCPPVVGRKLNITTEIYALADDELLKTFFISPAQNLCFHGHCSYYCDTSHAICGRPDIIEGSLAAFLPPDSLSGRKSWKNPWKRTYHKRRKAEWELNNDYCEVVRRKYSMYDNTKRLADLIDTTILDFLIGNMDRHHYETFKIFGNDSFIVHLDHGRG</sequence>
<dbReference type="Pfam" id="PF06702">
    <property type="entry name" value="Fam20C"/>
    <property type="match status" value="1"/>
</dbReference>
<feature type="transmembrane region" description="Helical" evidence="9">
    <location>
        <begin position="70"/>
        <end position="88"/>
    </location>
</feature>
<feature type="region of interest" description="Disordered" evidence="8">
    <location>
        <begin position="466"/>
        <end position="501"/>
    </location>
</feature>
<evidence type="ECO:0000313" key="13">
    <source>
        <dbReference type="EMBL" id="GFT09470.1"/>
    </source>
</evidence>
<dbReference type="Gene3D" id="1.10.3430.10">
    <property type="entry name" value="Ammonium transporter AmtB like domains"/>
    <property type="match status" value="1"/>
</dbReference>
<keyword evidence="3" id="KW-0813">Transport</keyword>
<evidence type="ECO:0000256" key="7">
    <source>
        <dbReference type="ARBA" id="ARBA00023177"/>
    </source>
</evidence>
<evidence type="ECO:0000256" key="6">
    <source>
        <dbReference type="ARBA" id="ARBA00023136"/>
    </source>
</evidence>
<feature type="signal peptide" evidence="10">
    <location>
        <begin position="1"/>
        <end position="15"/>
    </location>
</feature>
<keyword evidence="4 9" id="KW-0812">Transmembrane</keyword>
<feature type="compositionally biased region" description="Polar residues" evidence="8">
    <location>
        <begin position="481"/>
        <end position="501"/>
    </location>
</feature>
<keyword evidence="6 9" id="KW-0472">Membrane</keyword>
<feature type="transmembrane region" description="Helical" evidence="9">
    <location>
        <begin position="286"/>
        <end position="307"/>
    </location>
</feature>
<dbReference type="InterPro" id="IPR001905">
    <property type="entry name" value="Ammonium_transpt"/>
</dbReference>
<dbReference type="InterPro" id="IPR024041">
    <property type="entry name" value="NH4_transpt_AmtB-like_dom"/>
</dbReference>
<reference evidence="13" key="1">
    <citation type="submission" date="2020-08" db="EMBL/GenBank/DDBJ databases">
        <title>Multicomponent nature underlies the extraordinary mechanical properties of spider dragline silk.</title>
        <authorList>
            <person name="Kono N."/>
            <person name="Nakamura H."/>
            <person name="Mori M."/>
            <person name="Yoshida Y."/>
            <person name="Ohtoshi R."/>
            <person name="Malay A.D."/>
            <person name="Moran D.A.P."/>
            <person name="Tomita M."/>
            <person name="Numata K."/>
            <person name="Arakawa K."/>
        </authorList>
    </citation>
    <scope>NUCLEOTIDE SEQUENCE</scope>
</reference>
<feature type="domain" description="FAM20 C-terminal" evidence="12">
    <location>
        <begin position="865"/>
        <end position="995"/>
    </location>
</feature>
<feature type="transmembrane region" description="Helical" evidence="9">
    <location>
        <begin position="381"/>
        <end position="410"/>
    </location>
</feature>
<comment type="similarity">
    <text evidence="2">Belongs to the ammonia transporter channel (TC 1.A.11.2) family.</text>
</comment>
<protein>
    <submittedName>
        <fullName evidence="13">Putative ammonium transporter 3</fullName>
    </submittedName>
</protein>
<organism evidence="13 14">
    <name type="scientific">Nephila pilipes</name>
    <name type="common">Giant wood spider</name>
    <name type="synonym">Nephila maculata</name>
    <dbReference type="NCBI Taxonomy" id="299642"/>
    <lineage>
        <taxon>Eukaryota</taxon>
        <taxon>Metazoa</taxon>
        <taxon>Ecdysozoa</taxon>
        <taxon>Arthropoda</taxon>
        <taxon>Chelicerata</taxon>
        <taxon>Arachnida</taxon>
        <taxon>Araneae</taxon>
        <taxon>Araneomorphae</taxon>
        <taxon>Entelegynae</taxon>
        <taxon>Araneoidea</taxon>
        <taxon>Nephilidae</taxon>
        <taxon>Nephila</taxon>
    </lineage>
</organism>
<keyword evidence="7" id="KW-0924">Ammonia transport</keyword>
<feature type="transmembrane region" description="Helical" evidence="9">
    <location>
        <begin position="254"/>
        <end position="279"/>
    </location>
</feature>
<evidence type="ECO:0000256" key="9">
    <source>
        <dbReference type="SAM" id="Phobius"/>
    </source>
</evidence>
<evidence type="ECO:0000256" key="3">
    <source>
        <dbReference type="ARBA" id="ARBA00022448"/>
    </source>
</evidence>
<dbReference type="OrthoDB" id="534912at2759"/>
<feature type="transmembrane region" description="Helical" evidence="9">
    <location>
        <begin position="145"/>
        <end position="167"/>
    </location>
</feature>
<evidence type="ECO:0000256" key="4">
    <source>
        <dbReference type="ARBA" id="ARBA00022692"/>
    </source>
</evidence>
<evidence type="ECO:0000256" key="2">
    <source>
        <dbReference type="ARBA" id="ARBA00005887"/>
    </source>
</evidence>
<evidence type="ECO:0000259" key="12">
    <source>
        <dbReference type="Pfam" id="PF06702"/>
    </source>
</evidence>
<feature type="transmembrane region" description="Helical" evidence="9">
    <location>
        <begin position="179"/>
        <end position="202"/>
    </location>
</feature>